<feature type="compositionally biased region" description="Low complexity" evidence="4">
    <location>
        <begin position="875"/>
        <end position="888"/>
    </location>
</feature>
<dbReference type="InterPro" id="IPR001138">
    <property type="entry name" value="Zn2Cys6_DnaBD"/>
</dbReference>
<feature type="region of interest" description="Disordered" evidence="4">
    <location>
        <begin position="190"/>
        <end position="216"/>
    </location>
</feature>
<organism evidence="5 6">
    <name type="scientific">Tilletia indica</name>
    <dbReference type="NCBI Taxonomy" id="43049"/>
    <lineage>
        <taxon>Eukaryota</taxon>
        <taxon>Fungi</taxon>
        <taxon>Dikarya</taxon>
        <taxon>Basidiomycota</taxon>
        <taxon>Ustilaginomycotina</taxon>
        <taxon>Exobasidiomycetes</taxon>
        <taxon>Tilletiales</taxon>
        <taxon>Tilletiaceae</taxon>
        <taxon>Tilletia</taxon>
    </lineage>
</organism>
<dbReference type="Gene3D" id="4.10.240.10">
    <property type="entry name" value="Zn(2)-C6 fungal-type DNA-binding domain"/>
    <property type="match status" value="1"/>
</dbReference>
<feature type="region of interest" description="Disordered" evidence="4">
    <location>
        <begin position="955"/>
        <end position="978"/>
    </location>
</feature>
<dbReference type="Proteomes" id="UP000077521">
    <property type="component" value="Unassembled WGS sequence"/>
</dbReference>
<dbReference type="OrthoDB" id="424974at2759"/>
<gene>
    <name evidence="5" type="ORF">A4X13_0g4956</name>
</gene>
<feature type="region of interest" description="Disordered" evidence="4">
    <location>
        <begin position="1"/>
        <end position="54"/>
    </location>
</feature>
<proteinExistence type="predicted"/>
<feature type="compositionally biased region" description="Acidic residues" evidence="4">
    <location>
        <begin position="917"/>
        <end position="930"/>
    </location>
</feature>
<dbReference type="SMART" id="SM00066">
    <property type="entry name" value="GAL4"/>
    <property type="match status" value="1"/>
</dbReference>
<feature type="compositionally biased region" description="Low complexity" evidence="4">
    <location>
        <begin position="955"/>
        <end position="964"/>
    </location>
</feature>
<feature type="region of interest" description="Disordered" evidence="4">
    <location>
        <begin position="80"/>
        <end position="108"/>
    </location>
</feature>
<keyword evidence="3" id="KW-0539">Nucleus</keyword>
<evidence type="ECO:0000256" key="4">
    <source>
        <dbReference type="SAM" id="MobiDB-lite"/>
    </source>
</evidence>
<dbReference type="GO" id="GO:0006351">
    <property type="term" value="P:DNA-templated transcription"/>
    <property type="evidence" value="ECO:0007669"/>
    <property type="project" value="InterPro"/>
</dbReference>
<reference evidence="5" key="1">
    <citation type="submission" date="2016-04" db="EMBL/GenBank/DDBJ databases">
        <authorList>
            <person name="Nguyen H.D."/>
            <person name="Samba Siva P."/>
            <person name="Cullis J."/>
            <person name="Levesque C.A."/>
            <person name="Hambleton S."/>
        </authorList>
    </citation>
    <scope>NUCLEOTIDE SEQUENCE</scope>
    <source>
        <strain evidence="5">DAOMC 236416</strain>
    </source>
</reference>
<evidence type="ECO:0000256" key="3">
    <source>
        <dbReference type="ARBA" id="ARBA00023242"/>
    </source>
</evidence>
<dbReference type="AlphaFoldDB" id="A0A177THW4"/>
<sequence length="1103" mass="116127">MPDHYSATHYANADDLVAPSAQVSESQADGIDHSSRVEHDQHAGLDPPPPFDVNEETRAAYDAAAAAAAAAVATSVNLDGAHDNGDHANGLAHPSSHSHHHHHDEEEDYNAALQAQNTEAITLAALAAARASGEILAAVPDAGPDAGPSSSIPGSGQDVGTMADGVSAGQGGADADAGNATVEEALGIGGGEIEGASGSNYSRPSKRPRAKAQMKIKRTRKITSCLQCRDRKQKCDRVHPTCGTCYTLGISGCTYVDNSKELRTLLGQEDGLPDGSQSHILGHGVSHDGSGDASNAPSASFLGKRKRNDNVLQDFPPGGLEAGPSASIGLHTFSIGPQEATRRAELLQATAALAKDRANVDWPTKLRAVRSVAVAGILFSSPHLHLPRFETVRYALESYEHSVSPLDSLGAPVILLPHLWARINKLLSWWHDGMRTMPADPVLVPLFLALLALAIQAKRTSPDAGVDARSGTDDPGLLDDTSSERVLIEVAERTERALQIACPSHWAPAHQAPLDLVRATLLRGIWHANELHLSYAATCFASSVKLAHRAGLHRDPTHWVSASTPIGEAEALRRRELWWACASWEVLHSLRMGNQPVYAASIFAEMDTAIESQFDLVSRIFEALSASEDDLGLGLHRRAPPSKATFEFQRARFELARLLLAYQVQLGTLGSVAMGNRNSGPAGSGTSEADRQETLALAFDNWKGALPSRFAILDDEKLDLIAAQFDGSGQGMVEEAELGGTPFLQRGMLHLAYLQAQIAAYRPAASGAGTLGGLRDVNRCLSAAQGVVELVIRMLEKRPPVLVVSATGQAVFSAALVLAIHVRLDADSPTTARIRTILNRASLVLQAIADTQRLHTIADEASHLRQTLQELLGRSPSSSNNHAPNPSALPQSIHGDGDQWRMSVDGTIAERNGSRGEDEDGDGDGEDDEERQTAVAAAAAAAAAAATAAASMADNDASGASGSVPASTGSSNADTNGASAAHSVFSRDWIQSLDRASMGAGERLIPVPGDESDAGAVVRRALAVSSSSSDGSMAGLSTSGMPGIVEAPADRLLGLAAAFPLNEGVGDGTGGDGARREVRVGDWERYSAEWKVWESVCREMLQH</sequence>
<dbReference type="SUPFAM" id="SSF57701">
    <property type="entry name" value="Zn2/Cys6 DNA-binding domain"/>
    <property type="match status" value="1"/>
</dbReference>
<dbReference type="GO" id="GO:0003677">
    <property type="term" value="F:DNA binding"/>
    <property type="evidence" value="ECO:0007669"/>
    <property type="project" value="InterPro"/>
</dbReference>
<accession>A0A177THW4</accession>
<feature type="region of interest" description="Disordered" evidence="4">
    <location>
        <begin position="140"/>
        <end position="176"/>
    </location>
</feature>
<evidence type="ECO:0000256" key="2">
    <source>
        <dbReference type="ARBA" id="ARBA00022723"/>
    </source>
</evidence>
<comment type="caution">
    <text evidence="5">The sequence shown here is derived from an EMBL/GenBank/DDBJ whole genome shotgun (WGS) entry which is preliminary data.</text>
</comment>
<dbReference type="PROSITE" id="PS00463">
    <property type="entry name" value="ZN2_CY6_FUNGAL_1"/>
    <property type="match status" value="1"/>
</dbReference>
<protein>
    <submittedName>
        <fullName evidence="5">Uncharacterized protein</fullName>
    </submittedName>
</protein>
<dbReference type="PROSITE" id="PS50048">
    <property type="entry name" value="ZN2_CY6_FUNGAL_2"/>
    <property type="match status" value="1"/>
</dbReference>
<dbReference type="Pfam" id="PF04082">
    <property type="entry name" value="Fungal_trans"/>
    <property type="match status" value="1"/>
</dbReference>
<feature type="compositionally biased region" description="Basic and acidic residues" evidence="4">
    <location>
        <begin position="30"/>
        <end position="43"/>
    </location>
</feature>
<dbReference type="InterPro" id="IPR036864">
    <property type="entry name" value="Zn2-C6_fun-type_DNA-bd_sf"/>
</dbReference>
<keyword evidence="2" id="KW-0479">Metal-binding</keyword>
<evidence type="ECO:0000313" key="6">
    <source>
        <dbReference type="Proteomes" id="UP000077521"/>
    </source>
</evidence>
<comment type="subcellular location">
    <subcellularLocation>
        <location evidence="1">Nucleus</location>
    </subcellularLocation>
</comment>
<feature type="compositionally biased region" description="Low complexity" evidence="4">
    <location>
        <begin position="163"/>
        <end position="176"/>
    </location>
</feature>
<dbReference type="PANTHER" id="PTHR31001:SF56">
    <property type="entry name" value="ZN(2)-C6 FUNGAL-TYPE DOMAIN-CONTAINING PROTEIN"/>
    <property type="match status" value="1"/>
</dbReference>
<feature type="compositionally biased region" description="Polar residues" evidence="4">
    <location>
        <begin position="965"/>
        <end position="978"/>
    </location>
</feature>
<feature type="region of interest" description="Disordered" evidence="4">
    <location>
        <begin position="267"/>
        <end position="305"/>
    </location>
</feature>
<dbReference type="PANTHER" id="PTHR31001">
    <property type="entry name" value="UNCHARACTERIZED TRANSCRIPTIONAL REGULATORY PROTEIN"/>
    <property type="match status" value="1"/>
</dbReference>
<feature type="compositionally biased region" description="Basic residues" evidence="4">
    <location>
        <begin position="204"/>
        <end position="216"/>
    </location>
</feature>
<dbReference type="Pfam" id="PF00172">
    <property type="entry name" value="Zn_clus"/>
    <property type="match status" value="1"/>
</dbReference>
<dbReference type="CDD" id="cd12148">
    <property type="entry name" value="fungal_TF_MHR"/>
    <property type="match status" value="1"/>
</dbReference>
<feature type="region of interest" description="Disordered" evidence="4">
    <location>
        <begin position="873"/>
        <end position="938"/>
    </location>
</feature>
<dbReference type="GO" id="GO:0000981">
    <property type="term" value="F:DNA-binding transcription factor activity, RNA polymerase II-specific"/>
    <property type="evidence" value="ECO:0007669"/>
    <property type="project" value="InterPro"/>
</dbReference>
<dbReference type="GO" id="GO:0008270">
    <property type="term" value="F:zinc ion binding"/>
    <property type="evidence" value="ECO:0007669"/>
    <property type="project" value="InterPro"/>
</dbReference>
<evidence type="ECO:0000256" key="1">
    <source>
        <dbReference type="ARBA" id="ARBA00004123"/>
    </source>
</evidence>
<name>A0A177THW4_9BASI</name>
<dbReference type="InterPro" id="IPR007219">
    <property type="entry name" value="XnlR_reg_dom"/>
</dbReference>
<dbReference type="GO" id="GO:0005634">
    <property type="term" value="C:nucleus"/>
    <property type="evidence" value="ECO:0007669"/>
    <property type="project" value="UniProtKB-SubCell"/>
</dbReference>
<keyword evidence="6" id="KW-1185">Reference proteome</keyword>
<evidence type="ECO:0000313" key="5">
    <source>
        <dbReference type="EMBL" id="KAE8250083.1"/>
    </source>
</evidence>
<dbReference type="InterPro" id="IPR050613">
    <property type="entry name" value="Sec_Metabolite_Reg"/>
</dbReference>
<dbReference type="CDD" id="cd00067">
    <property type="entry name" value="GAL4"/>
    <property type="match status" value="1"/>
</dbReference>
<dbReference type="EMBL" id="LWDF02000352">
    <property type="protein sequence ID" value="KAE8250083.1"/>
    <property type="molecule type" value="Genomic_DNA"/>
</dbReference>
<reference evidence="5" key="2">
    <citation type="journal article" date="2019" name="IMA Fungus">
        <title>Genome sequencing and comparison of five Tilletia species to identify candidate genes for the detection of regulated species infecting wheat.</title>
        <authorList>
            <person name="Nguyen H.D.T."/>
            <person name="Sultana T."/>
            <person name="Kesanakurti P."/>
            <person name="Hambleton S."/>
        </authorList>
    </citation>
    <scope>NUCLEOTIDE SEQUENCE</scope>
    <source>
        <strain evidence="5">DAOMC 236416</strain>
    </source>
</reference>